<gene>
    <name evidence="2" type="ORF">NOO_LOCUS13923</name>
</gene>
<evidence type="ECO:0000256" key="1">
    <source>
        <dbReference type="SAM" id="MobiDB-lite"/>
    </source>
</evidence>
<evidence type="ECO:0000313" key="3">
    <source>
        <dbReference type="Proteomes" id="UP000271087"/>
    </source>
</evidence>
<feature type="non-terminal residue" evidence="2">
    <location>
        <position position="1"/>
    </location>
</feature>
<sequence length="99" mass="10189">RRTVKLVTHLARRDVGIGQQAVGLAAHLEGVPGLGIARQAHFHVHLAADLGVADGAVVVHVFGDDHGRRTGRGGVAHGGAVAARQRDVARRVHDGGGHG</sequence>
<reference evidence="2 3" key="1">
    <citation type="submission" date="2018-08" db="EMBL/GenBank/DDBJ databases">
        <authorList>
            <person name="Laetsch R D."/>
            <person name="Stevens L."/>
            <person name="Kumar S."/>
            <person name="Blaxter L. M."/>
        </authorList>
    </citation>
    <scope>NUCLEOTIDE SEQUENCE [LARGE SCALE GENOMIC DNA]</scope>
</reference>
<name>A0A3P7LA18_ONCOC</name>
<dbReference type="Proteomes" id="UP000271087">
    <property type="component" value="Unassembled WGS sequence"/>
</dbReference>
<feature type="region of interest" description="Disordered" evidence="1">
    <location>
        <begin position="70"/>
        <end position="99"/>
    </location>
</feature>
<organism evidence="2 3">
    <name type="scientific">Onchocerca ochengi</name>
    <name type="common">Filarial nematode worm</name>
    <dbReference type="NCBI Taxonomy" id="42157"/>
    <lineage>
        <taxon>Eukaryota</taxon>
        <taxon>Metazoa</taxon>
        <taxon>Ecdysozoa</taxon>
        <taxon>Nematoda</taxon>
        <taxon>Chromadorea</taxon>
        <taxon>Rhabditida</taxon>
        <taxon>Spirurina</taxon>
        <taxon>Spiruromorpha</taxon>
        <taxon>Filarioidea</taxon>
        <taxon>Onchocercidae</taxon>
        <taxon>Onchocerca</taxon>
    </lineage>
</organism>
<dbReference type="EMBL" id="UYRW01021416">
    <property type="protein sequence ID" value="VDN07313.1"/>
    <property type="molecule type" value="Genomic_DNA"/>
</dbReference>
<keyword evidence="3" id="KW-1185">Reference proteome</keyword>
<accession>A0A3P7LA18</accession>
<dbReference type="AlphaFoldDB" id="A0A3P7LA18"/>
<protein>
    <submittedName>
        <fullName evidence="2">Uncharacterized protein</fullName>
    </submittedName>
</protein>
<proteinExistence type="predicted"/>
<feature type="compositionally biased region" description="Basic and acidic residues" evidence="1">
    <location>
        <begin position="84"/>
        <end position="99"/>
    </location>
</feature>
<feature type="non-terminal residue" evidence="2">
    <location>
        <position position="99"/>
    </location>
</feature>
<evidence type="ECO:0000313" key="2">
    <source>
        <dbReference type="EMBL" id="VDN07313.1"/>
    </source>
</evidence>